<evidence type="ECO:0000313" key="1">
    <source>
        <dbReference type="EMBL" id="CAH0195081.1"/>
    </source>
</evidence>
<evidence type="ECO:0000313" key="2">
    <source>
        <dbReference type="Proteomes" id="UP000789326"/>
    </source>
</evidence>
<gene>
    <name evidence="1" type="ORF">SRABI133_01782</name>
</gene>
<sequence>MMKTIQKETLNPEIQEIKKCLHGLQDLRMF</sequence>
<accession>A0A9W4PDJ9</accession>
<organism evidence="1 2">
    <name type="scientific">Peribacillus simplex</name>
    <dbReference type="NCBI Taxonomy" id="1478"/>
    <lineage>
        <taxon>Bacteria</taxon>
        <taxon>Bacillati</taxon>
        <taxon>Bacillota</taxon>
        <taxon>Bacilli</taxon>
        <taxon>Bacillales</taxon>
        <taxon>Bacillaceae</taxon>
        <taxon>Peribacillus</taxon>
    </lineage>
</organism>
<dbReference type="EMBL" id="CAKKMG010000017">
    <property type="protein sequence ID" value="CAH0195081.1"/>
    <property type="molecule type" value="Genomic_DNA"/>
</dbReference>
<comment type="caution">
    <text evidence="1">The sequence shown here is derived from an EMBL/GenBank/DDBJ whole genome shotgun (WGS) entry which is preliminary data.</text>
</comment>
<dbReference type="Proteomes" id="UP000789326">
    <property type="component" value="Unassembled WGS sequence"/>
</dbReference>
<reference evidence="1" key="1">
    <citation type="submission" date="2021-11" db="EMBL/GenBank/DDBJ databases">
        <authorList>
            <person name="Bulgarelli D."/>
        </authorList>
    </citation>
    <scope>NUCLEOTIDE SEQUENCE</scope>
    <source>
        <strain evidence="1">Bi133</strain>
    </source>
</reference>
<dbReference type="AlphaFoldDB" id="A0A9W4PDJ9"/>
<protein>
    <submittedName>
        <fullName evidence="1">Uncharacterized protein</fullName>
    </submittedName>
</protein>
<proteinExistence type="predicted"/>
<name>A0A9W4PDJ9_9BACI</name>